<evidence type="ECO:0000313" key="1">
    <source>
        <dbReference type="EMBL" id="KAG5608711.1"/>
    </source>
</evidence>
<dbReference type="EMBL" id="JACXVP010000004">
    <property type="protein sequence ID" value="KAG5608711.1"/>
    <property type="molecule type" value="Genomic_DNA"/>
</dbReference>
<organism evidence="1 2">
    <name type="scientific">Solanum commersonii</name>
    <name type="common">Commerson's wild potato</name>
    <name type="synonym">Commerson's nightshade</name>
    <dbReference type="NCBI Taxonomy" id="4109"/>
    <lineage>
        <taxon>Eukaryota</taxon>
        <taxon>Viridiplantae</taxon>
        <taxon>Streptophyta</taxon>
        <taxon>Embryophyta</taxon>
        <taxon>Tracheophyta</taxon>
        <taxon>Spermatophyta</taxon>
        <taxon>Magnoliopsida</taxon>
        <taxon>eudicotyledons</taxon>
        <taxon>Gunneridae</taxon>
        <taxon>Pentapetalae</taxon>
        <taxon>asterids</taxon>
        <taxon>lamiids</taxon>
        <taxon>Solanales</taxon>
        <taxon>Solanaceae</taxon>
        <taxon>Solanoideae</taxon>
        <taxon>Solaneae</taxon>
        <taxon>Solanum</taxon>
    </lineage>
</organism>
<protein>
    <submittedName>
        <fullName evidence="1">Uncharacterized protein</fullName>
    </submittedName>
</protein>
<comment type="caution">
    <text evidence="1">The sequence shown here is derived from an EMBL/GenBank/DDBJ whole genome shotgun (WGS) entry which is preliminary data.</text>
</comment>
<keyword evidence="2" id="KW-1185">Reference proteome</keyword>
<accession>A0A9J5Z9X7</accession>
<sequence length="97" mass="10815">MGLHLGWDEASISDYRLENYSGNFSFVLLKEALNSRNVIVRCGQSIDSSCLRNSRGVRETEGGNATACFNKKWISMTMVTTLKFDDLRTASESTSQP</sequence>
<reference evidence="1 2" key="1">
    <citation type="submission" date="2020-09" db="EMBL/GenBank/DDBJ databases">
        <title>De no assembly of potato wild relative species, Solanum commersonii.</title>
        <authorList>
            <person name="Cho K."/>
        </authorList>
    </citation>
    <scope>NUCLEOTIDE SEQUENCE [LARGE SCALE GENOMIC DNA]</scope>
    <source>
        <strain evidence="1">LZ3.2</strain>
        <tissue evidence="1">Leaf</tissue>
    </source>
</reference>
<evidence type="ECO:0000313" key="2">
    <source>
        <dbReference type="Proteomes" id="UP000824120"/>
    </source>
</evidence>
<name>A0A9J5Z9X7_SOLCO</name>
<dbReference type="Proteomes" id="UP000824120">
    <property type="component" value="Chromosome 4"/>
</dbReference>
<proteinExistence type="predicted"/>
<dbReference type="AlphaFoldDB" id="A0A9J5Z9X7"/>
<gene>
    <name evidence="1" type="ORF">H5410_019992</name>
</gene>